<evidence type="ECO:0000313" key="2">
    <source>
        <dbReference type="EMBL" id="CAD8658269.1"/>
    </source>
</evidence>
<sequence>MVTKGMPTARSQRYKANQTINEKTNSILIKDKVHSTPSTSGSDVFPLPIITPFTQAEGAQRAFATVRVLHQSLLHAASPGTHPHDLLQVMASYLHDCSEWYSESEARNIALQKQLDDINSKVITQAAEILQLQDLLEKSREKTEFYRRHAAKADLVPPRRRCRLVSSDADNVLTPDELYQQLLWARDDIQVRDRALERLQVQHTQLQASFEQVLTSSSELLALHVTLLEHHLDLHARLHEHTSTLSTCQAQLLAAQTSCQQTNSLLLESHAKYDTLAAQITQEDAIFLAIVAYCIRNRDDYYSQYPDGRLHQLTDQLLASRPRLRPRDYRSYAHL</sequence>
<gene>
    <name evidence="1" type="ORF">CCUR1050_LOCUS30658</name>
    <name evidence="2" type="ORF">CCUR1050_LOCUS30659</name>
</gene>
<organism evidence="2">
    <name type="scientific">Cryptomonas curvata</name>
    <dbReference type="NCBI Taxonomy" id="233186"/>
    <lineage>
        <taxon>Eukaryota</taxon>
        <taxon>Cryptophyceae</taxon>
        <taxon>Cryptomonadales</taxon>
        <taxon>Cryptomonadaceae</taxon>
        <taxon>Cryptomonas</taxon>
    </lineage>
</organism>
<evidence type="ECO:0000313" key="1">
    <source>
        <dbReference type="EMBL" id="CAD8658267.1"/>
    </source>
</evidence>
<proteinExistence type="predicted"/>
<protein>
    <submittedName>
        <fullName evidence="2">Uncharacterized protein</fullName>
    </submittedName>
</protein>
<accession>A0A6T8DW92</accession>
<dbReference type="EMBL" id="HBEZ01055820">
    <property type="protein sequence ID" value="CAD8658267.1"/>
    <property type="molecule type" value="Transcribed_RNA"/>
</dbReference>
<dbReference type="EMBL" id="HBEZ01055821">
    <property type="protein sequence ID" value="CAD8658269.1"/>
    <property type="molecule type" value="Transcribed_RNA"/>
</dbReference>
<name>A0A6T8DW92_9CRYP</name>
<reference evidence="2" key="1">
    <citation type="submission" date="2021-01" db="EMBL/GenBank/DDBJ databases">
        <authorList>
            <person name="Corre E."/>
            <person name="Pelletier E."/>
            <person name="Niang G."/>
            <person name="Scheremetjew M."/>
            <person name="Finn R."/>
            <person name="Kale V."/>
            <person name="Holt S."/>
            <person name="Cochrane G."/>
            <person name="Meng A."/>
            <person name="Brown T."/>
            <person name="Cohen L."/>
        </authorList>
    </citation>
    <scope>NUCLEOTIDE SEQUENCE</scope>
    <source>
        <strain evidence="2">CCAP979/52</strain>
    </source>
</reference>
<dbReference type="AlphaFoldDB" id="A0A6T8DW92"/>